<name>A0A1A9UZH5_GLOAU</name>
<proteinExistence type="predicted"/>
<dbReference type="EnsemblMetazoa" id="GAUT020770-RA">
    <property type="protein sequence ID" value="GAUT020770-PA"/>
    <property type="gene ID" value="GAUT020770"/>
</dbReference>
<evidence type="ECO:0000313" key="2">
    <source>
        <dbReference type="Proteomes" id="UP000078200"/>
    </source>
</evidence>
<organism evidence="1 2">
    <name type="scientific">Glossina austeni</name>
    <name type="common">Savannah tsetse fly</name>
    <dbReference type="NCBI Taxonomy" id="7395"/>
    <lineage>
        <taxon>Eukaryota</taxon>
        <taxon>Metazoa</taxon>
        <taxon>Ecdysozoa</taxon>
        <taxon>Arthropoda</taxon>
        <taxon>Hexapoda</taxon>
        <taxon>Insecta</taxon>
        <taxon>Pterygota</taxon>
        <taxon>Neoptera</taxon>
        <taxon>Endopterygota</taxon>
        <taxon>Diptera</taxon>
        <taxon>Brachycera</taxon>
        <taxon>Muscomorpha</taxon>
        <taxon>Hippoboscoidea</taxon>
        <taxon>Glossinidae</taxon>
        <taxon>Glossina</taxon>
    </lineage>
</organism>
<protein>
    <submittedName>
        <fullName evidence="1">Uncharacterized protein</fullName>
    </submittedName>
</protein>
<sequence length="154" mass="17825">MKSSAPVNWQAIGESHIKVKLDTHKATKVILENQYYANHELYSKIYGNFKDNVERKNLRIICHCKVLENGNLKQTCITKYSAKQGFLRNKISIPCFNYSKTPSSPRQLIETKPTYSTSSGIKHIFISRNFCDQICLVSIHYHHCKRISNVMMID</sequence>
<dbReference type="AlphaFoldDB" id="A0A1A9UZH5"/>
<accession>A0A1A9UZH5</accession>
<keyword evidence="2" id="KW-1185">Reference proteome</keyword>
<dbReference type="VEuPathDB" id="VectorBase:GAUT020770"/>
<reference evidence="1" key="1">
    <citation type="submission" date="2020-05" db="UniProtKB">
        <authorList>
            <consortium name="EnsemblMetazoa"/>
        </authorList>
    </citation>
    <scope>IDENTIFICATION</scope>
    <source>
        <strain evidence="1">TTRI</strain>
    </source>
</reference>
<dbReference type="Proteomes" id="UP000078200">
    <property type="component" value="Unassembled WGS sequence"/>
</dbReference>
<evidence type="ECO:0000313" key="1">
    <source>
        <dbReference type="EnsemblMetazoa" id="GAUT020770-PA"/>
    </source>
</evidence>